<evidence type="ECO:0000256" key="1">
    <source>
        <dbReference type="SAM" id="MobiDB-lite"/>
    </source>
</evidence>
<feature type="compositionally biased region" description="Polar residues" evidence="1">
    <location>
        <begin position="472"/>
        <end position="482"/>
    </location>
</feature>
<evidence type="ECO:0000313" key="2">
    <source>
        <dbReference type="EMBL" id="CAA7263658.1"/>
    </source>
</evidence>
<feature type="region of interest" description="Disordered" evidence="1">
    <location>
        <begin position="472"/>
        <end position="492"/>
    </location>
</feature>
<dbReference type="AlphaFoldDB" id="A0A8S0X0S9"/>
<dbReference type="Proteomes" id="UP000467700">
    <property type="component" value="Unassembled WGS sequence"/>
</dbReference>
<dbReference type="EMBL" id="CACVBS010000040">
    <property type="protein sequence ID" value="CAA7263658.1"/>
    <property type="molecule type" value="Genomic_DNA"/>
</dbReference>
<feature type="compositionally biased region" description="Basic and acidic residues" evidence="1">
    <location>
        <begin position="632"/>
        <end position="645"/>
    </location>
</feature>
<sequence>MDGSLTAITLATTIKELVGLAQKLSESLDKVARNMEKSRRLVAGIASILPRLESVYEDYRDVFDRSPKLKAEVRHLADEMREVQRKCQGLFNPPPNKRLKWAKAAFNAWWNAGKVEDEIATLKDHVHMCHMHFMTLATARTEGNTRRIEDRAARIEDRTARIEVSTTRIEYLLLDHSKVTELQHIEEAVTKIDLVNSVPPRPFLGLPFGSEAVVSALEDMYLRLQVDSIDKSLKELASSESYPSEEPIDGYLRPFESIITLRSIAKPREETHREVVKKTLEILHALQRRSTHLSIQEEAATVGLWTVNLFRTLVEANPQLYRPYLVAQSSAEALDATNECMAINRQLEEVGDTQEFRAQLGRALTTRASILRSQGEVKDALKDAQDAASLFENMLSEIDDWKVLMMEPTSETTPQRQYNLDSLEVTGAERIMYDYGRASLQLSYCLNDAEMDPAEAHDVTKKALVQFRHNLDPSTRPASTSNHHARRQRQDAGCDEMYKLAGRGPRYVTFSPLDWHSTLTDMSDWQQHLISLDDAIVAAFEHRERQRQQEREAAVKLAVTRGKTAQLAASEHQGPPTPPATLKQMQATRRSLAQKARRARERAAQGQLQDSNLPTSNAGAPPPSNRTLAQRARRERERAAREGIHQDQQVQEPKAPQPSNRTLAQRARRERERAAQHGNEQGMPTVTFLFDIVLFHFIELQFTHV</sequence>
<feature type="compositionally biased region" description="Polar residues" evidence="1">
    <location>
        <begin position="646"/>
        <end position="663"/>
    </location>
</feature>
<feature type="region of interest" description="Disordered" evidence="1">
    <location>
        <begin position="563"/>
        <end position="680"/>
    </location>
</feature>
<name>A0A8S0X0S9_CYCAE</name>
<accession>A0A8S0X0S9</accession>
<organism evidence="2 3">
    <name type="scientific">Cyclocybe aegerita</name>
    <name type="common">Black poplar mushroom</name>
    <name type="synonym">Agrocybe aegerita</name>
    <dbReference type="NCBI Taxonomy" id="1973307"/>
    <lineage>
        <taxon>Eukaryota</taxon>
        <taxon>Fungi</taxon>
        <taxon>Dikarya</taxon>
        <taxon>Basidiomycota</taxon>
        <taxon>Agaricomycotina</taxon>
        <taxon>Agaricomycetes</taxon>
        <taxon>Agaricomycetidae</taxon>
        <taxon>Agaricales</taxon>
        <taxon>Agaricineae</taxon>
        <taxon>Bolbitiaceae</taxon>
        <taxon>Cyclocybe</taxon>
    </lineage>
</organism>
<protein>
    <recommendedName>
        <fullName evidence="4">Fungal N-terminal domain-containing protein</fullName>
    </recommendedName>
</protein>
<dbReference type="OrthoDB" id="2978551at2759"/>
<evidence type="ECO:0000313" key="3">
    <source>
        <dbReference type="Proteomes" id="UP000467700"/>
    </source>
</evidence>
<reference evidence="2 3" key="1">
    <citation type="submission" date="2020-01" db="EMBL/GenBank/DDBJ databases">
        <authorList>
            <person name="Gupta K D."/>
        </authorList>
    </citation>
    <scope>NUCLEOTIDE SEQUENCE [LARGE SCALE GENOMIC DNA]</scope>
</reference>
<keyword evidence="3" id="KW-1185">Reference proteome</keyword>
<gene>
    <name evidence="2" type="ORF">AAE3_LOCUS5851</name>
</gene>
<comment type="caution">
    <text evidence="2">The sequence shown here is derived from an EMBL/GenBank/DDBJ whole genome shotgun (WGS) entry which is preliminary data.</text>
</comment>
<evidence type="ECO:0008006" key="4">
    <source>
        <dbReference type="Google" id="ProtNLM"/>
    </source>
</evidence>
<proteinExistence type="predicted"/>